<protein>
    <submittedName>
        <fullName evidence="2">Uncharacterized protein</fullName>
    </submittedName>
</protein>
<accession>A0A2P7RZU4</accession>
<dbReference type="OrthoDB" id="9812863at2"/>
<evidence type="ECO:0000256" key="1">
    <source>
        <dbReference type="SAM" id="MobiDB-lite"/>
    </source>
</evidence>
<keyword evidence="3" id="KW-1185">Reference proteome</keyword>
<dbReference type="Proteomes" id="UP000240653">
    <property type="component" value="Unassembled WGS sequence"/>
</dbReference>
<proteinExistence type="predicted"/>
<feature type="region of interest" description="Disordered" evidence="1">
    <location>
        <begin position="1"/>
        <end position="48"/>
    </location>
</feature>
<organism evidence="2 3">
    <name type="scientific">Pseudaminobacter soli</name>
    <name type="common">ex Li et al. 2025</name>
    <dbReference type="NCBI Taxonomy" id="1295366"/>
    <lineage>
        <taxon>Bacteria</taxon>
        <taxon>Pseudomonadati</taxon>
        <taxon>Pseudomonadota</taxon>
        <taxon>Alphaproteobacteria</taxon>
        <taxon>Hyphomicrobiales</taxon>
        <taxon>Phyllobacteriaceae</taxon>
        <taxon>Pseudaminobacter</taxon>
    </lineage>
</organism>
<gene>
    <name evidence="2" type="ORF">C7I85_26055</name>
</gene>
<reference evidence="2 3" key="1">
    <citation type="submission" date="2018-03" db="EMBL/GenBank/DDBJ databases">
        <title>The draft genome of Mesorhizobium soli JCM 19897.</title>
        <authorList>
            <person name="Li L."/>
            <person name="Liu L."/>
            <person name="Liang L."/>
            <person name="Wang T."/>
            <person name="Zhang X."/>
        </authorList>
    </citation>
    <scope>NUCLEOTIDE SEQUENCE [LARGE SCALE GENOMIC DNA]</scope>
    <source>
        <strain evidence="2 3">JCM 19897</strain>
    </source>
</reference>
<feature type="compositionally biased region" description="Polar residues" evidence="1">
    <location>
        <begin position="30"/>
        <end position="40"/>
    </location>
</feature>
<evidence type="ECO:0000313" key="2">
    <source>
        <dbReference type="EMBL" id="PSJ55757.1"/>
    </source>
</evidence>
<dbReference type="EMBL" id="PXYL01000022">
    <property type="protein sequence ID" value="PSJ55757.1"/>
    <property type="molecule type" value="Genomic_DNA"/>
</dbReference>
<dbReference type="AlphaFoldDB" id="A0A2P7RZU4"/>
<evidence type="ECO:0000313" key="3">
    <source>
        <dbReference type="Proteomes" id="UP000240653"/>
    </source>
</evidence>
<sequence length="161" mass="17807">MGEFASNLGISSGGGSSYTSTRPKYPSMSFGGQSALTSTPIEKINRTGLPEDVLKRLAAKRPPVVEDLEADFRFGKPGQLDAEAPKTVSIVAQTSSDEKPEDPPADAIIRDYDFVSRTVEVVRVENPDDPEQYVMNERDTSVMFRQRDTGDYIRLNISYPR</sequence>
<name>A0A2P7RZU4_9HYPH</name>
<comment type="caution">
    <text evidence="2">The sequence shown here is derived from an EMBL/GenBank/DDBJ whole genome shotgun (WGS) entry which is preliminary data.</text>
</comment>
<dbReference type="RefSeq" id="WP_106726921.1">
    <property type="nucleotide sequence ID" value="NZ_PXYL01000022.1"/>
</dbReference>